<accession>A0A0G4F208</accession>
<feature type="compositionally biased region" description="Basic and acidic residues" evidence="1">
    <location>
        <begin position="56"/>
        <end position="72"/>
    </location>
</feature>
<organism evidence="2">
    <name type="scientific">Chromera velia CCMP2878</name>
    <dbReference type="NCBI Taxonomy" id="1169474"/>
    <lineage>
        <taxon>Eukaryota</taxon>
        <taxon>Sar</taxon>
        <taxon>Alveolata</taxon>
        <taxon>Colpodellida</taxon>
        <taxon>Chromeraceae</taxon>
        <taxon>Chromera</taxon>
    </lineage>
</organism>
<proteinExistence type="predicted"/>
<evidence type="ECO:0000313" key="2">
    <source>
        <dbReference type="EMBL" id="CEM05564.1"/>
    </source>
</evidence>
<protein>
    <submittedName>
        <fullName evidence="2">Uncharacterized protein</fullName>
    </submittedName>
</protein>
<feature type="region of interest" description="Disordered" evidence="1">
    <location>
        <begin position="37"/>
        <end position="95"/>
    </location>
</feature>
<gene>
    <name evidence="2" type="ORF">Cvel_2637</name>
</gene>
<reference evidence="2" key="1">
    <citation type="submission" date="2014-11" db="EMBL/GenBank/DDBJ databases">
        <authorList>
            <person name="Otto D Thomas"/>
            <person name="Naeem Raeece"/>
        </authorList>
    </citation>
    <scope>NUCLEOTIDE SEQUENCE</scope>
</reference>
<dbReference type="EMBL" id="CDMZ01000055">
    <property type="protein sequence ID" value="CEM05564.1"/>
    <property type="molecule type" value="Genomic_DNA"/>
</dbReference>
<dbReference type="VEuPathDB" id="CryptoDB:Cvel_2637"/>
<dbReference type="AlphaFoldDB" id="A0A0G4F208"/>
<sequence>MSAEEIGRQLLEANNGAIASLSQDVSSVAGNLATGIEKTSAAAEKARSDAAALSKQRKEQQEKEKKEEEEKKKKQTSGPSSDRQPPGESSGMRGEVRIPGLIQARNPVGGDMSSFLGGSAAPLSCYFEKDDHRVGGDMGSGFVGQSRDMECGELSKMIQKTRNDIAEQMQDLCNPLHLLPAGGKISQLEANQKRLRKLLDEYNSSACPGEIGDASKYATDTAAAEKAEREISMDPFRADTLKSVAAALRIPEAVVASVVFSPIGVELGLLSALAAKIVTVTC</sequence>
<name>A0A0G4F208_9ALVE</name>
<evidence type="ECO:0000256" key="1">
    <source>
        <dbReference type="SAM" id="MobiDB-lite"/>
    </source>
</evidence>